<comment type="similarity">
    <text evidence="1">Belongs to the transglutaminase superfamily. Transglutaminase family.</text>
</comment>
<keyword evidence="2" id="KW-0808">Transferase</keyword>
<dbReference type="SUPFAM" id="SSF49309">
    <property type="entry name" value="Transglutaminase, two C-terminal domains"/>
    <property type="match status" value="2"/>
</dbReference>
<feature type="binding site" evidence="8">
    <location>
        <position position="407"/>
    </location>
    <ligand>
        <name>Ca(2+)</name>
        <dbReference type="ChEBI" id="CHEBI:29108"/>
    </ligand>
</feature>
<keyword evidence="12" id="KW-1185">Reference proteome</keyword>
<dbReference type="GeneTree" id="ENSGT01050000244866"/>
<feature type="active site" evidence="7">
    <location>
        <position position="367"/>
    </location>
</feature>
<dbReference type="SMART" id="SM00460">
    <property type="entry name" value="TGc"/>
    <property type="match status" value="1"/>
</dbReference>
<sequence>MAEENKPSIFGGVDFHSVDNNKEHHTDEVSQERLVVRRGQNFKMTLTLMQSFNPELQQLVLTAKTGDQHASEDRGTLSRFGYPDSIRRSSSAKAMWKVEPLTGFSLPSNTVALSVTPPADAPVGEYELFGKLQEEEKSLGKLVVLFNPWCSEDSVYLFDDRTRQEYVLNEHGIIFRGSANYIFPGEWDYGQFEENMVDICLKILDRNHKHDEDPADDVASRSDPIYVSRVISAMVNSEDDSGVLEGRWESPYTGGRRPTHWSGSYPILKQWYQSGCKPVKYGQCWVFAGVMCSVMRLLGIPCRVVSNFDSAHDVDMNLIIDTYIDYYGVNEDYTEDSIWNFHVWTEGWMKRPDLGSDGEYDGWQVVDPTPQELSDGVFCCGPASVKGILNGQTGFKYDAPFIFAEVNADCVYYMITESGEMLKVDSDTKRVGKYISTKAVGSREREDITNTYKHAEGTYMERLFFFYATTRDYSKLDDEFDEDLDEDDEDEGSHGGAGSGGTDGGTASGGTDGGAGSGVTDGGAGSGVTDGGTASGGTDGGAGSGGTDWGAGSGGTDWGAGSGGTDGGTGSGGTDGGDGNGGMEGETISQPPSPVTIRFKEVSRLINGKDVNLNLVLKSKDSDARPLSIHISVQAMNYNGRPTGKILAEDKEETLLPGKALSVPILVPFLTYHKPMVESESMKISVVITDKNNGDHKYLATHDVVLLNPQLSVTAPAQASLNTLNSGEVVFMNPVNEILTSCTLTLSGGGLIKEEVDVQIPDLKPKNRLRVKFYFVPYKKGEKTLTADFDCDTFRDIKAICTVNVF</sequence>
<feature type="binding site" evidence="8">
    <location>
        <position position="461"/>
    </location>
    <ligand>
        <name>Ca(2+)</name>
        <dbReference type="ChEBI" id="CHEBI:29108"/>
    </ligand>
</feature>
<keyword evidence="5" id="KW-0012">Acyltransferase</keyword>
<feature type="region of interest" description="Disordered" evidence="9">
    <location>
        <begin position="1"/>
        <end position="30"/>
    </location>
</feature>
<feature type="region of interest" description="Disordered" evidence="9">
    <location>
        <begin position="482"/>
        <end position="595"/>
    </location>
</feature>
<dbReference type="SUPFAM" id="SSF54001">
    <property type="entry name" value="Cysteine proteinases"/>
    <property type="match status" value="1"/>
</dbReference>
<reference evidence="11 12" key="1">
    <citation type="submission" date="2022-01" db="EMBL/GenBank/DDBJ databases">
        <title>A chromosome-scale genome assembly of the false clownfish, Amphiprion ocellaris.</title>
        <authorList>
            <person name="Ryu T."/>
        </authorList>
    </citation>
    <scope>NUCLEOTIDE SEQUENCE [LARGE SCALE GENOMIC DNA]</scope>
</reference>
<dbReference type="InterPro" id="IPR008958">
    <property type="entry name" value="Transglutaminase_C"/>
</dbReference>
<dbReference type="EC" id="2.3.2.13" evidence="6"/>
<evidence type="ECO:0000256" key="9">
    <source>
        <dbReference type="SAM" id="MobiDB-lite"/>
    </source>
</evidence>
<dbReference type="PIRSF" id="PIRSF000459">
    <property type="entry name" value="TGM_EBP42"/>
    <property type="match status" value="1"/>
</dbReference>
<evidence type="ECO:0000259" key="10">
    <source>
        <dbReference type="SMART" id="SM00460"/>
    </source>
</evidence>
<evidence type="ECO:0000256" key="1">
    <source>
        <dbReference type="ARBA" id="ARBA00005968"/>
    </source>
</evidence>
<dbReference type="Pfam" id="PF00868">
    <property type="entry name" value="Transglut_N"/>
    <property type="match status" value="1"/>
</dbReference>
<keyword evidence="4 8" id="KW-0106">Calcium</keyword>
<dbReference type="KEGG" id="aoce:111572368"/>
<protein>
    <recommendedName>
        <fullName evidence="6">protein-glutamine gamma-glutamyltransferase</fullName>
        <ecNumber evidence="6">2.3.2.13</ecNumber>
    </recommendedName>
</protein>
<dbReference type="Pfam" id="PF01841">
    <property type="entry name" value="Transglut_core"/>
    <property type="match status" value="1"/>
</dbReference>
<dbReference type="AlphaFoldDB" id="A0A3Q1BBY3"/>
<evidence type="ECO:0000256" key="6">
    <source>
        <dbReference type="ARBA" id="ARBA00024222"/>
    </source>
</evidence>
<dbReference type="Gene3D" id="2.60.40.10">
    <property type="entry name" value="Immunoglobulins"/>
    <property type="match status" value="3"/>
</dbReference>
<evidence type="ECO:0000256" key="5">
    <source>
        <dbReference type="ARBA" id="ARBA00023315"/>
    </source>
</evidence>
<dbReference type="InterPro" id="IPR014756">
    <property type="entry name" value="Ig_E-set"/>
</dbReference>
<dbReference type="InterPro" id="IPR013783">
    <property type="entry name" value="Ig-like_fold"/>
</dbReference>
<accession>A0A3Q1BBY3</accession>
<feature type="compositionally biased region" description="Acidic residues" evidence="9">
    <location>
        <begin position="482"/>
        <end position="491"/>
    </location>
</feature>
<reference evidence="11" key="3">
    <citation type="submission" date="2025-09" db="UniProtKB">
        <authorList>
            <consortium name="Ensembl"/>
        </authorList>
    </citation>
    <scope>IDENTIFICATION</scope>
</reference>
<dbReference type="InterPro" id="IPR001102">
    <property type="entry name" value="Transglutaminase_N"/>
</dbReference>
<evidence type="ECO:0000256" key="4">
    <source>
        <dbReference type="ARBA" id="ARBA00022837"/>
    </source>
</evidence>
<dbReference type="InterPro" id="IPR023608">
    <property type="entry name" value="Transglutaminase_animal"/>
</dbReference>
<proteinExistence type="inferred from homology"/>
<evidence type="ECO:0000313" key="11">
    <source>
        <dbReference type="Ensembl" id="ENSAOCP00000010039.2"/>
    </source>
</evidence>
<dbReference type="InterPro" id="IPR036238">
    <property type="entry name" value="Transglutaminase_C_sf"/>
</dbReference>
<keyword evidence="3 8" id="KW-0479">Metal-binding</keyword>
<feature type="compositionally biased region" description="Gly residues" evidence="9">
    <location>
        <begin position="494"/>
        <end position="584"/>
    </location>
</feature>
<dbReference type="InterPro" id="IPR002931">
    <property type="entry name" value="Transglutaminase-like"/>
</dbReference>
<dbReference type="RefSeq" id="XP_023131793.2">
    <property type="nucleotide sequence ID" value="XM_023276025.3"/>
</dbReference>
<dbReference type="GeneID" id="111572368"/>
<reference evidence="11" key="2">
    <citation type="submission" date="2025-08" db="UniProtKB">
        <authorList>
            <consortium name="Ensembl"/>
        </authorList>
    </citation>
    <scope>IDENTIFICATION</scope>
</reference>
<dbReference type="PANTHER" id="PTHR11590">
    <property type="entry name" value="PROTEIN-GLUTAMINE GAMMA-GLUTAMYLTRANSFERASE"/>
    <property type="match status" value="1"/>
</dbReference>
<feature type="compositionally biased region" description="Basic and acidic residues" evidence="9">
    <location>
        <begin position="16"/>
        <end position="30"/>
    </location>
</feature>
<dbReference type="STRING" id="80972.ENSAOCP00000010039"/>
<feature type="active site" evidence="7">
    <location>
        <position position="284"/>
    </location>
</feature>
<organism evidence="11 12">
    <name type="scientific">Amphiprion ocellaris</name>
    <name type="common">Clown anemonefish</name>
    <dbReference type="NCBI Taxonomy" id="80972"/>
    <lineage>
        <taxon>Eukaryota</taxon>
        <taxon>Metazoa</taxon>
        <taxon>Chordata</taxon>
        <taxon>Craniata</taxon>
        <taxon>Vertebrata</taxon>
        <taxon>Euteleostomi</taxon>
        <taxon>Actinopterygii</taxon>
        <taxon>Neopterygii</taxon>
        <taxon>Teleostei</taxon>
        <taxon>Neoteleostei</taxon>
        <taxon>Acanthomorphata</taxon>
        <taxon>Ovalentaria</taxon>
        <taxon>Pomacentridae</taxon>
        <taxon>Amphiprion</taxon>
    </lineage>
</organism>
<feature type="active site" evidence="7">
    <location>
        <position position="342"/>
    </location>
</feature>
<comment type="cofactor">
    <cofactor evidence="8">
        <name>Ca(2+)</name>
        <dbReference type="ChEBI" id="CHEBI:29108"/>
    </cofactor>
    <text evidence="8">Binds 1 Ca(2+) ion per subunit.</text>
</comment>
<dbReference type="InterPro" id="IPR036985">
    <property type="entry name" value="Transglutaminase-like_sf"/>
</dbReference>
<evidence type="ECO:0000256" key="8">
    <source>
        <dbReference type="PIRSR" id="PIRSR000459-2"/>
    </source>
</evidence>
<dbReference type="FunFam" id="3.90.260.10:FF:000001">
    <property type="entry name" value="Protein-glutamine gamma-glutamyltransferase 2"/>
    <property type="match status" value="1"/>
</dbReference>
<dbReference type="OMA" id="RVKDCVL"/>
<dbReference type="Proteomes" id="UP001501940">
    <property type="component" value="Chromosome 5"/>
</dbReference>
<feature type="domain" description="Transglutaminase-like" evidence="10">
    <location>
        <begin position="276"/>
        <end position="370"/>
    </location>
</feature>
<dbReference type="InterPro" id="IPR050779">
    <property type="entry name" value="Transglutaminase"/>
</dbReference>
<name>A0A3Q1BBY3_AMPOC</name>
<dbReference type="PANTHER" id="PTHR11590:SF81">
    <property type="entry name" value="PROTEIN-GLUTAMINE GAMMA-GLUTAMYLTRANSFERASE K-LIKE ISOFORM X4"/>
    <property type="match status" value="1"/>
</dbReference>
<dbReference type="FunFam" id="2.60.40.10:FF:000090">
    <property type="entry name" value="Protein-glutamine gamma-glutamyltransferase 2"/>
    <property type="match status" value="1"/>
</dbReference>
<dbReference type="Gene3D" id="3.90.260.10">
    <property type="entry name" value="Transglutaminase-like"/>
    <property type="match status" value="1"/>
</dbReference>
<feature type="binding site" evidence="8">
    <location>
        <position position="409"/>
    </location>
    <ligand>
        <name>Ca(2+)</name>
        <dbReference type="ChEBI" id="CHEBI:29108"/>
    </ligand>
</feature>
<evidence type="ECO:0000256" key="7">
    <source>
        <dbReference type="PIRSR" id="PIRSR000459-1"/>
    </source>
</evidence>
<evidence type="ECO:0000313" key="12">
    <source>
        <dbReference type="Proteomes" id="UP001501940"/>
    </source>
</evidence>
<dbReference type="GO" id="GO:0007399">
    <property type="term" value="P:nervous system development"/>
    <property type="evidence" value="ECO:0007669"/>
    <property type="project" value="UniProtKB-ARBA"/>
</dbReference>
<dbReference type="Pfam" id="PF00927">
    <property type="entry name" value="Transglut_C"/>
    <property type="match status" value="1"/>
</dbReference>
<dbReference type="Ensembl" id="ENSAOCT00000016956.2">
    <property type="protein sequence ID" value="ENSAOCP00000010039.2"/>
    <property type="gene ID" value="ENSAOCG00000014217.2"/>
</dbReference>
<evidence type="ECO:0000256" key="3">
    <source>
        <dbReference type="ARBA" id="ARBA00022723"/>
    </source>
</evidence>
<dbReference type="InterPro" id="IPR038765">
    <property type="entry name" value="Papain-like_cys_pep_sf"/>
</dbReference>
<dbReference type="GO" id="GO:0003810">
    <property type="term" value="F:protein-glutamine gamma-glutamyltransferase activity"/>
    <property type="evidence" value="ECO:0007669"/>
    <property type="project" value="UniProtKB-EC"/>
</dbReference>
<dbReference type="GO" id="GO:0046872">
    <property type="term" value="F:metal ion binding"/>
    <property type="evidence" value="ECO:0007669"/>
    <property type="project" value="UniProtKB-KW"/>
</dbReference>
<dbReference type="SUPFAM" id="SSF81296">
    <property type="entry name" value="E set domains"/>
    <property type="match status" value="1"/>
</dbReference>
<evidence type="ECO:0000256" key="2">
    <source>
        <dbReference type="ARBA" id="ARBA00022679"/>
    </source>
</evidence>
<feature type="binding site" evidence="8">
    <location>
        <position position="456"/>
    </location>
    <ligand>
        <name>Ca(2+)</name>
        <dbReference type="ChEBI" id="CHEBI:29108"/>
    </ligand>
</feature>